<sequence length="313" mass="32099">DPAPTPRRHGGPGRCRVRGGRRDRPNPGGGGGLRRADQAGHLDAAVGDHARRNAGRGGGGAAAGVGLGDDGRRGDGGRRRQRAELLPRPRHRRDHAPHPAPGNGYGSDQPGGGVAVRRRAVGRGDPLVGAADELAGGRVGPGGEPLLRLRLHQVAEADDPPKHRHRRRGRGGAAAGGLGGGDRRPGPGGLGAVPDRLLLDAAAFLGLGAVKAGRIRPGRGADAAGGRRGARDPAPDRALYDPADRRRAAPRAARHGLPLLRRRPPPERGLPGPRGPPDDPPQQAPGTPRLPLFPLVSGLHVRGDGRRSAGAGV</sequence>
<organism evidence="2">
    <name type="scientific">uncultured Thermomicrobiales bacterium</name>
    <dbReference type="NCBI Taxonomy" id="1645740"/>
    <lineage>
        <taxon>Bacteria</taxon>
        <taxon>Pseudomonadati</taxon>
        <taxon>Thermomicrobiota</taxon>
        <taxon>Thermomicrobia</taxon>
        <taxon>Thermomicrobiales</taxon>
        <taxon>environmental samples</taxon>
    </lineage>
</organism>
<feature type="compositionally biased region" description="Basic and acidic residues" evidence="1">
    <location>
        <begin position="69"/>
        <end position="87"/>
    </location>
</feature>
<feature type="compositionally biased region" description="Gly residues" evidence="1">
    <location>
        <begin position="55"/>
        <end position="68"/>
    </location>
</feature>
<feature type="region of interest" description="Disordered" evidence="1">
    <location>
        <begin position="1"/>
        <end position="121"/>
    </location>
</feature>
<evidence type="ECO:0000256" key="1">
    <source>
        <dbReference type="SAM" id="MobiDB-lite"/>
    </source>
</evidence>
<protein>
    <submittedName>
        <fullName evidence="2">Heme O synthase, protoheme IX farnesyltransferase COX10-CtaB</fullName>
        <ecNumber evidence="2">2.5.1.-</ecNumber>
    </submittedName>
</protein>
<feature type="compositionally biased region" description="Basic and acidic residues" evidence="1">
    <location>
        <begin position="34"/>
        <end position="51"/>
    </location>
</feature>
<dbReference type="AlphaFoldDB" id="A0A6J4V2H7"/>
<reference evidence="2" key="1">
    <citation type="submission" date="2020-02" db="EMBL/GenBank/DDBJ databases">
        <authorList>
            <person name="Meier V. D."/>
        </authorList>
    </citation>
    <scope>NUCLEOTIDE SEQUENCE</scope>
    <source>
        <strain evidence="2">AVDCRST_MAG73</strain>
    </source>
</reference>
<feature type="compositionally biased region" description="Basic residues" evidence="1">
    <location>
        <begin position="1"/>
        <end position="19"/>
    </location>
</feature>
<proteinExistence type="predicted"/>
<gene>
    <name evidence="2" type="ORF">AVDCRST_MAG73-4074</name>
</gene>
<feature type="non-terminal residue" evidence="2">
    <location>
        <position position="1"/>
    </location>
</feature>
<feature type="non-terminal residue" evidence="2">
    <location>
        <position position="313"/>
    </location>
</feature>
<feature type="region of interest" description="Disordered" evidence="1">
    <location>
        <begin position="210"/>
        <end position="313"/>
    </location>
</feature>
<feature type="compositionally biased region" description="Gly residues" evidence="1">
    <location>
        <begin position="103"/>
        <end position="114"/>
    </location>
</feature>
<dbReference type="EC" id="2.5.1.-" evidence="2"/>
<accession>A0A6J4V2H7</accession>
<feature type="compositionally biased region" description="Pro residues" evidence="1">
    <location>
        <begin position="273"/>
        <end position="283"/>
    </location>
</feature>
<keyword evidence="2" id="KW-0808">Transferase</keyword>
<evidence type="ECO:0000313" key="2">
    <source>
        <dbReference type="EMBL" id="CAA9564965.1"/>
    </source>
</evidence>
<name>A0A6J4V2H7_9BACT</name>
<dbReference type="GO" id="GO:0016740">
    <property type="term" value="F:transferase activity"/>
    <property type="evidence" value="ECO:0007669"/>
    <property type="project" value="UniProtKB-KW"/>
</dbReference>
<dbReference type="EMBL" id="CADCWE010000262">
    <property type="protein sequence ID" value="CAA9564965.1"/>
    <property type="molecule type" value="Genomic_DNA"/>
</dbReference>
<feature type="compositionally biased region" description="Basic and acidic residues" evidence="1">
    <location>
        <begin position="229"/>
        <end position="247"/>
    </location>
</feature>
<feature type="compositionally biased region" description="Gly residues" evidence="1">
    <location>
        <begin position="171"/>
        <end position="191"/>
    </location>
</feature>
<feature type="region of interest" description="Disordered" evidence="1">
    <location>
        <begin position="153"/>
        <end position="194"/>
    </location>
</feature>